<dbReference type="PANTHER" id="PTHR43390">
    <property type="entry name" value="SIGNAL PEPTIDASE I"/>
    <property type="match status" value="1"/>
</dbReference>
<dbReference type="Gene3D" id="2.10.109.10">
    <property type="entry name" value="Umud Fragment, subunit A"/>
    <property type="match status" value="2"/>
</dbReference>
<evidence type="ECO:0000256" key="6">
    <source>
        <dbReference type="PIRSR" id="PIRSR600223-1"/>
    </source>
</evidence>
<dbReference type="Proteomes" id="UP000759273">
    <property type="component" value="Unassembled WGS sequence"/>
</dbReference>
<feature type="active site" evidence="6">
    <location>
        <position position="75"/>
    </location>
</feature>
<dbReference type="NCBIfam" id="TIGR02227">
    <property type="entry name" value="sigpep_I_bact"/>
    <property type="match status" value="1"/>
</dbReference>
<organism evidence="9 10">
    <name type="scientific">Subdoligranulum variabile</name>
    <dbReference type="NCBI Taxonomy" id="214851"/>
    <lineage>
        <taxon>Bacteria</taxon>
        <taxon>Bacillati</taxon>
        <taxon>Bacillota</taxon>
        <taxon>Clostridia</taxon>
        <taxon>Eubacteriales</taxon>
        <taxon>Oscillospiraceae</taxon>
        <taxon>Subdoligranulum</taxon>
    </lineage>
</organism>
<evidence type="ECO:0000256" key="4">
    <source>
        <dbReference type="ARBA" id="ARBA00013208"/>
    </source>
</evidence>
<evidence type="ECO:0000256" key="2">
    <source>
        <dbReference type="ARBA" id="ARBA00004401"/>
    </source>
</evidence>
<feature type="active site" evidence="6">
    <location>
        <position position="38"/>
    </location>
</feature>
<dbReference type="CDD" id="cd06530">
    <property type="entry name" value="S26_SPase_I"/>
    <property type="match status" value="1"/>
</dbReference>
<dbReference type="PANTHER" id="PTHR43390:SF1">
    <property type="entry name" value="CHLOROPLAST PROCESSING PEPTIDASE"/>
    <property type="match status" value="1"/>
</dbReference>
<keyword evidence="7" id="KW-0812">Transmembrane</keyword>
<evidence type="ECO:0000256" key="1">
    <source>
        <dbReference type="ARBA" id="ARBA00000677"/>
    </source>
</evidence>
<evidence type="ECO:0000256" key="5">
    <source>
        <dbReference type="ARBA" id="ARBA00022801"/>
    </source>
</evidence>
<evidence type="ECO:0000313" key="10">
    <source>
        <dbReference type="Proteomes" id="UP000759273"/>
    </source>
</evidence>
<name>A0A943DBR0_9FIRM</name>
<keyword evidence="7" id="KW-1133">Transmembrane helix</keyword>
<keyword evidence="5 7" id="KW-0378">Hydrolase</keyword>
<dbReference type="SUPFAM" id="SSF51306">
    <property type="entry name" value="LexA/Signal peptidase"/>
    <property type="match status" value="1"/>
</dbReference>
<keyword evidence="7" id="KW-0472">Membrane</keyword>
<reference evidence="9" key="1">
    <citation type="submission" date="2021-02" db="EMBL/GenBank/DDBJ databases">
        <title>Infant gut strain persistence is associated with maternal origin, phylogeny, and functional potential including surface adhesion and iron acquisition.</title>
        <authorList>
            <person name="Lou Y.C."/>
        </authorList>
    </citation>
    <scope>NUCLEOTIDE SEQUENCE</scope>
    <source>
        <strain evidence="9">L3_101_000M1_dasL3_101_000M1_concoct_87</strain>
    </source>
</reference>
<dbReference type="InterPro" id="IPR000223">
    <property type="entry name" value="Pept_S26A_signal_pept_1"/>
</dbReference>
<feature type="transmembrane region" description="Helical" evidence="7">
    <location>
        <begin position="12"/>
        <end position="34"/>
    </location>
</feature>
<dbReference type="AlphaFoldDB" id="A0A943DBR0"/>
<protein>
    <recommendedName>
        <fullName evidence="4 7">Signal peptidase I</fullName>
        <ecNumber evidence="4 7">3.4.21.89</ecNumber>
    </recommendedName>
</protein>
<dbReference type="Pfam" id="PF10502">
    <property type="entry name" value="Peptidase_S26"/>
    <property type="match status" value="1"/>
</dbReference>
<evidence type="ECO:0000256" key="3">
    <source>
        <dbReference type="ARBA" id="ARBA00009370"/>
    </source>
</evidence>
<comment type="subcellular location">
    <subcellularLocation>
        <location evidence="2">Cell membrane</location>
        <topology evidence="2">Single-pass type II membrane protein</topology>
    </subcellularLocation>
    <subcellularLocation>
        <location evidence="7">Membrane</location>
        <topology evidence="7">Single-pass type II membrane protein</topology>
    </subcellularLocation>
</comment>
<dbReference type="EMBL" id="JAGZGG010000042">
    <property type="protein sequence ID" value="MBS5333446.1"/>
    <property type="molecule type" value="Genomic_DNA"/>
</dbReference>
<dbReference type="PRINTS" id="PR00727">
    <property type="entry name" value="LEADERPTASE"/>
</dbReference>
<comment type="caution">
    <text evidence="9">The sequence shown here is derived from an EMBL/GenBank/DDBJ whole genome shotgun (WGS) entry which is preliminary data.</text>
</comment>
<dbReference type="GO" id="GO:0009003">
    <property type="term" value="F:signal peptidase activity"/>
    <property type="evidence" value="ECO:0007669"/>
    <property type="project" value="UniProtKB-EC"/>
</dbReference>
<dbReference type="GO" id="GO:0004252">
    <property type="term" value="F:serine-type endopeptidase activity"/>
    <property type="evidence" value="ECO:0007669"/>
    <property type="project" value="InterPro"/>
</dbReference>
<dbReference type="EC" id="3.4.21.89" evidence="4 7"/>
<gene>
    <name evidence="9" type="primary">lepB</name>
    <name evidence="9" type="ORF">KHY36_13075</name>
</gene>
<dbReference type="InterPro" id="IPR019533">
    <property type="entry name" value="Peptidase_S26"/>
</dbReference>
<accession>A0A943DBR0</accession>
<feature type="domain" description="Peptidase S26" evidence="8">
    <location>
        <begin position="15"/>
        <end position="94"/>
    </location>
</feature>
<evidence type="ECO:0000259" key="8">
    <source>
        <dbReference type="Pfam" id="PF10502"/>
    </source>
</evidence>
<proteinExistence type="inferred from homology"/>
<dbReference type="InterPro" id="IPR036286">
    <property type="entry name" value="LexA/Signal_pep-like_sf"/>
</dbReference>
<sequence length="134" mass="15138">MKKLKNAVKLSLLPMTISLLILILFRFVFLLGYVPTASMEPALKTGSLLLGVRVWGDIQKGDIIVFRHNKEYLVKRVEAVEGDLIERNGENLVVPEGGFYVLGDNGQCSYDSRYWKHPFVMSDDIVAKVILPTR</sequence>
<dbReference type="PROSITE" id="PS00761">
    <property type="entry name" value="SPASE_I_3"/>
    <property type="match status" value="1"/>
</dbReference>
<evidence type="ECO:0000256" key="7">
    <source>
        <dbReference type="RuleBase" id="RU362042"/>
    </source>
</evidence>
<comment type="catalytic activity">
    <reaction evidence="1 7">
        <text>Cleavage of hydrophobic, N-terminal signal or leader sequences from secreted and periplasmic proteins.</text>
        <dbReference type="EC" id="3.4.21.89"/>
    </reaction>
</comment>
<dbReference type="GO" id="GO:0006465">
    <property type="term" value="P:signal peptide processing"/>
    <property type="evidence" value="ECO:0007669"/>
    <property type="project" value="InterPro"/>
</dbReference>
<dbReference type="GO" id="GO:0005886">
    <property type="term" value="C:plasma membrane"/>
    <property type="evidence" value="ECO:0007669"/>
    <property type="project" value="UniProtKB-SubCell"/>
</dbReference>
<comment type="similarity">
    <text evidence="3 7">Belongs to the peptidase S26 family.</text>
</comment>
<evidence type="ECO:0000313" key="9">
    <source>
        <dbReference type="EMBL" id="MBS5333446.1"/>
    </source>
</evidence>
<dbReference type="InterPro" id="IPR019758">
    <property type="entry name" value="Pept_S26A_signal_pept_1_CS"/>
</dbReference>
<keyword evidence="7" id="KW-0645">Protease</keyword>